<dbReference type="PRINTS" id="PR00313">
    <property type="entry name" value="CABNDNGRPT"/>
</dbReference>
<evidence type="ECO:0000256" key="3">
    <source>
        <dbReference type="ARBA" id="ARBA00022837"/>
    </source>
</evidence>
<dbReference type="Gene3D" id="2.160.20.160">
    <property type="match status" value="1"/>
</dbReference>
<dbReference type="InterPro" id="IPR001343">
    <property type="entry name" value="Hemolysn_Ca-bd"/>
</dbReference>
<evidence type="ECO:0000313" key="4">
    <source>
        <dbReference type="EMBL" id="SIO14891.1"/>
    </source>
</evidence>
<dbReference type="STRING" id="364032.SAMN05443662_1563"/>
<dbReference type="Pfam" id="PF00353">
    <property type="entry name" value="HemolysinCabind"/>
    <property type="match status" value="6"/>
</dbReference>
<dbReference type="InterPro" id="IPR050557">
    <property type="entry name" value="RTX_toxin/Mannuronan_C5-epim"/>
</dbReference>
<dbReference type="GO" id="GO:0005509">
    <property type="term" value="F:calcium ion binding"/>
    <property type="evidence" value="ECO:0007669"/>
    <property type="project" value="InterPro"/>
</dbReference>
<proteinExistence type="predicted"/>
<gene>
    <name evidence="4" type="ORF">SAMN05443662_1563</name>
</gene>
<reference evidence="4 5" key="1">
    <citation type="submission" date="2016-11" db="EMBL/GenBank/DDBJ databases">
        <authorList>
            <person name="Jaros S."/>
            <person name="Januszkiewicz K."/>
            <person name="Wedrychowicz H."/>
        </authorList>
    </citation>
    <scope>NUCLEOTIDE SEQUENCE [LARGE SCALE GENOMIC DNA]</scope>
    <source>
        <strain evidence="4 5">DSM 17737</strain>
    </source>
</reference>
<dbReference type="EMBL" id="FSRE01000004">
    <property type="protein sequence ID" value="SIO14891.1"/>
    <property type="molecule type" value="Genomic_DNA"/>
</dbReference>
<organism evidence="4 5">
    <name type="scientific">Sulfurivirga caldicuralii</name>
    <dbReference type="NCBI Taxonomy" id="364032"/>
    <lineage>
        <taxon>Bacteria</taxon>
        <taxon>Pseudomonadati</taxon>
        <taxon>Pseudomonadota</taxon>
        <taxon>Gammaproteobacteria</taxon>
        <taxon>Thiotrichales</taxon>
        <taxon>Piscirickettsiaceae</taxon>
        <taxon>Sulfurivirga</taxon>
    </lineage>
</organism>
<dbReference type="Gene3D" id="2.150.10.10">
    <property type="entry name" value="Serralysin-like metalloprotease, C-terminal"/>
    <property type="match status" value="3"/>
</dbReference>
<dbReference type="Proteomes" id="UP000198461">
    <property type="component" value="Unassembled WGS sequence"/>
</dbReference>
<protein>
    <recommendedName>
        <fullName evidence="6">Hemolysin-type calcium-binding repeat-containing protein</fullName>
    </recommendedName>
</protein>
<dbReference type="RefSeq" id="WP_074201843.1">
    <property type="nucleotide sequence ID" value="NZ_FSRE01000004.1"/>
</dbReference>
<keyword evidence="2" id="KW-0964">Secreted</keyword>
<dbReference type="PANTHER" id="PTHR38340">
    <property type="entry name" value="S-LAYER PROTEIN"/>
    <property type="match status" value="1"/>
</dbReference>
<comment type="subcellular location">
    <subcellularLocation>
        <location evidence="1">Secreted</location>
    </subcellularLocation>
</comment>
<evidence type="ECO:0008006" key="6">
    <source>
        <dbReference type="Google" id="ProtNLM"/>
    </source>
</evidence>
<name>A0A1N6H4Z9_9GAMM</name>
<evidence type="ECO:0000313" key="5">
    <source>
        <dbReference type="Proteomes" id="UP000198461"/>
    </source>
</evidence>
<dbReference type="SUPFAM" id="SSF51120">
    <property type="entry name" value="beta-Roll"/>
    <property type="match status" value="3"/>
</dbReference>
<feature type="non-terminal residue" evidence="4">
    <location>
        <position position="1511"/>
    </location>
</feature>
<keyword evidence="5" id="KW-1185">Reference proteome</keyword>
<evidence type="ECO:0000256" key="1">
    <source>
        <dbReference type="ARBA" id="ARBA00004613"/>
    </source>
</evidence>
<evidence type="ECO:0000256" key="2">
    <source>
        <dbReference type="ARBA" id="ARBA00022525"/>
    </source>
</evidence>
<dbReference type="PANTHER" id="PTHR38340:SF1">
    <property type="entry name" value="S-LAYER PROTEIN"/>
    <property type="match status" value="1"/>
</dbReference>
<accession>A0A1N6H4Z9</accession>
<keyword evidence="3" id="KW-0106">Calcium</keyword>
<sequence>MAITLAERKAIIEVTVAMFGAAPGGYMDDLVNMYEAAGKNLTQFAKDLAHTPVFQDTARYPNYLAVEEIAAKMTQAYGLDPNDDADADDGDNTPGADAYNFFLAQLNGATGDIYDTIGELFVQANDYLNNVAAADPNNPFHATALALSNKVTVAEYYTITMAATSTDLGVLSAAVADVDATTDVSDPAAVINSNLAAVIGQTFTLTTGEDNIVGTAGNDTIRALIIDGTGARATTLSAFDAIDGGAGTDTLNIYSDGTHNKSLPTSATVSNVEIINIYNDTTAFSTDGTGNIDASKFAGATNINQVGLASATMTNLAATTTATFTEVVTDAALDVTAAATAASVNVALDEVADGDLSDGNEITLKVAGDALTTVNVTGTIAAGTDESATQALNINVKGGVDVKTVTLNTAIDATVTVDENADVNAINAAASTGSITFAGDTDVASITTGAGEDDIDLNYAAIAGAKAATVSTGDGDDTLSILVDANGLTGVTVTADAGAGDDVVDIDTTGAVAVDFTAGAGNDRVVLGDALTAGATVDGGDGEDTIAVVSANVGTDHSDVISNFEVLEVTDALAHDLDVANFDDIQNVVLAAGSGAFAISGINSNATVTYGADNTGKSTLTGTADVINIVLNADDSADFDEIEAANVETVNLESTTTAADPTTVTNTVGLTIAAAETLNVTGDAKLEIDTALTSVETVAAADFDAGLTVNLTGNANDATVTVGDGDNDVIGGDGADTITVGDGNDAIDGGTGDDTIVAGNGSNDIIGGAGADTITVGDGDNTIDGGAGDDTIVAGNGSNDIIGGAGADTITVGDGDNTIDGGAGDDTIVAGNGSNDIIGGAGADTITVGDGDNTIDSGADDDIITAGAGDDTIDGGDGNDTIVAGNGANNITGGAGADSLAGGEGNDTFRYYAQNESAMDMGSSFAGDTIVGFNAGDGTAAGVVDRIQLPYGWTATTISTVTVGSANLATFSDDMKASGNLTTALAQTGGVAVVTVSNGTAAGTYIMTNNGTAGGYSSDNTLVVKLDSATNLDKLSVNNFAKTNALTPDVATAMAHAAYAEADTVIVTDSGSNIAAADFATLQAKRVDFLDATDNVVSLTTTQADNVRNAGLKFAANDALTVTGQGSALAALEHSDYATGALGGASVTLDASDDAATLTVTQADSVRTNATKFDSIDTLTVTATGSELAVLTYSDYATGALGGASVTLDASDNAVSLTKTQADNARNEGLKFDSSDALTVTDTGSALAGLTYSDYTTVALGGVSVILDASDNAVSLTKTQADNARNEGLKFAANDTLNVTGQGSALAALTYSDYATGALGGASVTLDASDNAVSLTRTQADNARNAGLKFDSSDALTVTGTKGSALAGLTHSNYSTVALGGASVTLDASDDAATLTVDQADSVRTNATKFAADDALTVTGEGADLAALDHSNYATGALGGASVTLDASDDAATLTITQADSVRTNGTKFADDDALTVTGEGDDLAALDHSDYSTVALGGASVTLDASDNAA</sequence>
<dbReference type="InterPro" id="IPR011049">
    <property type="entry name" value="Serralysin-like_metalloprot_C"/>
</dbReference>
<dbReference type="GO" id="GO:0005576">
    <property type="term" value="C:extracellular region"/>
    <property type="evidence" value="ECO:0007669"/>
    <property type="project" value="UniProtKB-SubCell"/>
</dbReference>